<keyword evidence="2" id="KW-1185">Reference proteome</keyword>
<dbReference type="Proteomes" id="UP000295500">
    <property type="component" value="Unassembled WGS sequence"/>
</dbReference>
<dbReference type="OrthoDB" id="9801392at2"/>
<reference evidence="1 2" key="1">
    <citation type="submission" date="2019-03" db="EMBL/GenBank/DDBJ databases">
        <title>Genomic Encyclopedia of Type Strains, Phase IV (KMG-IV): sequencing the most valuable type-strain genomes for metagenomic binning, comparative biology and taxonomic classification.</title>
        <authorList>
            <person name="Goeker M."/>
        </authorList>
    </citation>
    <scope>NUCLEOTIDE SEQUENCE [LARGE SCALE GENOMIC DNA]</scope>
    <source>
        <strain evidence="1 2">DSM 28287</strain>
    </source>
</reference>
<proteinExistence type="predicted"/>
<dbReference type="RefSeq" id="WP_133528412.1">
    <property type="nucleotide sequence ID" value="NZ_SNXO01000016.1"/>
</dbReference>
<evidence type="ECO:0000313" key="1">
    <source>
        <dbReference type="EMBL" id="TDP56360.1"/>
    </source>
</evidence>
<dbReference type="AlphaFoldDB" id="A0A4R6Q3E7"/>
<evidence type="ECO:0008006" key="3">
    <source>
        <dbReference type="Google" id="ProtNLM"/>
    </source>
</evidence>
<organism evidence="1 2">
    <name type="scientific">Aminicella lysinilytica</name>
    <dbReference type="NCBI Taxonomy" id="433323"/>
    <lineage>
        <taxon>Bacteria</taxon>
        <taxon>Bacillati</taxon>
        <taxon>Bacillota</taxon>
        <taxon>Clostridia</taxon>
        <taxon>Peptostreptococcales</taxon>
        <taxon>Anaerovoracaceae</taxon>
        <taxon>Aminicella</taxon>
    </lineage>
</organism>
<sequence length="146" mass="17705">MDFDEYLRECNLIKDKNETYLKEFEDDLRDKGLTEKTIKRHLFNVDFYINEFLFRERPEEMPTGCHNLGRFWGGFYIEKCMWSTPGNIKTTAASIKKFYKSMLERNHISQEDYKELCDDIKDEMEFWQEDCAAYNDPSLPNPWDFF</sequence>
<accession>A0A4R6Q3E7</accession>
<comment type="caution">
    <text evidence="1">The sequence shown here is derived from an EMBL/GenBank/DDBJ whole genome shotgun (WGS) entry which is preliminary data.</text>
</comment>
<name>A0A4R6Q3E7_9FIRM</name>
<evidence type="ECO:0000313" key="2">
    <source>
        <dbReference type="Proteomes" id="UP000295500"/>
    </source>
</evidence>
<protein>
    <recommendedName>
        <fullName evidence="3">Recombinase</fullName>
    </recommendedName>
</protein>
<gene>
    <name evidence="1" type="ORF">EV211_11623</name>
</gene>
<dbReference type="EMBL" id="SNXO01000016">
    <property type="protein sequence ID" value="TDP56360.1"/>
    <property type="molecule type" value="Genomic_DNA"/>
</dbReference>